<keyword evidence="2" id="KW-1133">Transmembrane helix</keyword>
<feature type="domain" description="Fibronectin type-III" evidence="4">
    <location>
        <begin position="25"/>
        <end position="113"/>
    </location>
</feature>
<dbReference type="CDD" id="cd00063">
    <property type="entry name" value="FN3"/>
    <property type="match status" value="1"/>
</dbReference>
<keyword evidence="2" id="KW-0472">Membrane</keyword>
<feature type="region of interest" description="Disordered" evidence="1">
    <location>
        <begin position="252"/>
        <end position="283"/>
    </location>
</feature>
<organism evidence="5 6">
    <name type="scientific">Brassicogethes aeneus</name>
    <name type="common">Rape pollen beetle</name>
    <name type="synonym">Meligethes aeneus</name>
    <dbReference type="NCBI Taxonomy" id="1431903"/>
    <lineage>
        <taxon>Eukaryota</taxon>
        <taxon>Metazoa</taxon>
        <taxon>Ecdysozoa</taxon>
        <taxon>Arthropoda</taxon>
        <taxon>Hexapoda</taxon>
        <taxon>Insecta</taxon>
        <taxon>Pterygota</taxon>
        <taxon>Neoptera</taxon>
        <taxon>Endopterygota</taxon>
        <taxon>Coleoptera</taxon>
        <taxon>Polyphaga</taxon>
        <taxon>Cucujiformia</taxon>
        <taxon>Nitidulidae</taxon>
        <taxon>Meligethinae</taxon>
        <taxon>Brassicogethes</taxon>
    </lineage>
</organism>
<name>A0A9P0B7T5_BRAAE</name>
<dbReference type="Pfam" id="PF00041">
    <property type="entry name" value="fn3"/>
    <property type="match status" value="1"/>
</dbReference>
<dbReference type="SMART" id="SM00060">
    <property type="entry name" value="FN3"/>
    <property type="match status" value="1"/>
</dbReference>
<evidence type="ECO:0000313" key="6">
    <source>
        <dbReference type="Proteomes" id="UP001154078"/>
    </source>
</evidence>
<feature type="region of interest" description="Disordered" evidence="1">
    <location>
        <begin position="117"/>
        <end position="157"/>
    </location>
</feature>
<keyword evidence="2" id="KW-0812">Transmembrane</keyword>
<dbReference type="Gene3D" id="2.60.40.10">
    <property type="entry name" value="Immunoglobulins"/>
    <property type="match status" value="1"/>
</dbReference>
<dbReference type="SUPFAM" id="SSF49265">
    <property type="entry name" value="Fibronectin type III"/>
    <property type="match status" value="1"/>
</dbReference>
<dbReference type="OrthoDB" id="9949424at2759"/>
<evidence type="ECO:0000313" key="5">
    <source>
        <dbReference type="EMBL" id="CAH0555946.1"/>
    </source>
</evidence>
<dbReference type="EMBL" id="OV121135">
    <property type="protein sequence ID" value="CAH0555946.1"/>
    <property type="molecule type" value="Genomic_DNA"/>
</dbReference>
<evidence type="ECO:0000256" key="2">
    <source>
        <dbReference type="SAM" id="Phobius"/>
    </source>
</evidence>
<dbReference type="InterPro" id="IPR036116">
    <property type="entry name" value="FN3_sf"/>
</dbReference>
<dbReference type="InterPro" id="IPR013783">
    <property type="entry name" value="Ig-like_fold"/>
</dbReference>
<feature type="chain" id="PRO_5040134326" description="Fibronectin type-III domain-containing protein" evidence="3">
    <location>
        <begin position="19"/>
        <end position="356"/>
    </location>
</feature>
<evidence type="ECO:0000259" key="4">
    <source>
        <dbReference type="PROSITE" id="PS50853"/>
    </source>
</evidence>
<dbReference type="PANTHER" id="PTHR21104">
    <property type="entry name" value="FIBRONECTIN TYPE III DOMAIN-CONTAINING PROTEIN"/>
    <property type="match status" value="1"/>
</dbReference>
<feature type="region of interest" description="Disordered" evidence="1">
    <location>
        <begin position="329"/>
        <end position="356"/>
    </location>
</feature>
<accession>A0A9P0B7T5</accession>
<reference evidence="5" key="1">
    <citation type="submission" date="2021-12" db="EMBL/GenBank/DDBJ databases">
        <authorList>
            <person name="King R."/>
        </authorList>
    </citation>
    <scope>NUCLEOTIDE SEQUENCE</scope>
</reference>
<proteinExistence type="predicted"/>
<dbReference type="PANTHER" id="PTHR21104:SF2">
    <property type="entry name" value="FIBRONECTIN TYPE-III DOMAIN-CONTAINING PROTEIN"/>
    <property type="match status" value="1"/>
</dbReference>
<dbReference type="AlphaFoldDB" id="A0A9P0B7T5"/>
<feature type="transmembrane region" description="Helical" evidence="2">
    <location>
        <begin position="167"/>
        <end position="185"/>
    </location>
</feature>
<keyword evidence="3" id="KW-0732">Signal</keyword>
<dbReference type="Pfam" id="PF16066">
    <property type="entry name" value="DUF4808"/>
    <property type="match status" value="1"/>
</dbReference>
<dbReference type="Proteomes" id="UP001154078">
    <property type="component" value="Chromosome 4"/>
</dbReference>
<protein>
    <recommendedName>
        <fullName evidence="4">Fibronectin type-III domain-containing protein</fullName>
    </recommendedName>
</protein>
<evidence type="ECO:0000256" key="3">
    <source>
        <dbReference type="SAM" id="SignalP"/>
    </source>
</evidence>
<sequence>MFLLAAGILLLSTGLAGSMPGGPGIPENITVTFLNPTSVKVSWATSHENADKYDVTYKPTDASYRVVAVVAGNSDAVTLSGLKPDTQYQVTVAAVWAGKKYRSRPIVFRTLEHLCVPEHPRSSPQQDPVMASYPTEAPHQPKEPSQAQPQDNVEYPQTSSTVRGVEIGIVLLVLVVWIAAIALFFNRWGKIRMLLPYQPDYKHEQLKVPGTAACAAAVASGNTCTHHSGEHICQQTDTISLILPPCPCRESNPEPMNPLQTKRYTDPKENVHAQPPRSPRPRMNSAIFMSNSGPGFDSKEFFRRHGSVSRLCRKARSVDNISLDEKHFGLPTLSISGPSPPEDEEYIDETERFLKE</sequence>
<dbReference type="InterPro" id="IPR003961">
    <property type="entry name" value="FN3_dom"/>
</dbReference>
<dbReference type="InterPro" id="IPR032073">
    <property type="entry name" value="FNDC5_C"/>
</dbReference>
<feature type="signal peptide" evidence="3">
    <location>
        <begin position="1"/>
        <end position="18"/>
    </location>
</feature>
<evidence type="ECO:0000256" key="1">
    <source>
        <dbReference type="SAM" id="MobiDB-lite"/>
    </source>
</evidence>
<keyword evidence="6" id="KW-1185">Reference proteome</keyword>
<dbReference type="PROSITE" id="PS50853">
    <property type="entry name" value="FN3"/>
    <property type="match status" value="1"/>
</dbReference>
<gene>
    <name evidence="5" type="ORF">MELIAE_LOCUS7188</name>
</gene>
<feature type="compositionally biased region" description="Polar residues" evidence="1">
    <location>
        <begin position="143"/>
        <end position="157"/>
    </location>
</feature>